<proteinExistence type="predicted"/>
<gene>
    <name evidence="3" type="ORF">KME32_11865</name>
</gene>
<dbReference type="Proteomes" id="UP000715781">
    <property type="component" value="Unassembled WGS sequence"/>
</dbReference>
<feature type="compositionally biased region" description="Low complexity" evidence="1">
    <location>
        <begin position="82"/>
        <end position="93"/>
    </location>
</feature>
<feature type="signal peptide" evidence="2">
    <location>
        <begin position="1"/>
        <end position="21"/>
    </location>
</feature>
<reference evidence="3" key="2">
    <citation type="journal article" date="2022" name="Microbiol. Resour. Announc.">
        <title>Metagenome Sequencing to Explore Phylogenomics of Terrestrial Cyanobacteria.</title>
        <authorList>
            <person name="Ward R.D."/>
            <person name="Stajich J.E."/>
            <person name="Johansen J.R."/>
            <person name="Huntemann M."/>
            <person name="Clum A."/>
            <person name="Foster B."/>
            <person name="Foster B."/>
            <person name="Roux S."/>
            <person name="Palaniappan K."/>
            <person name="Varghese N."/>
            <person name="Mukherjee S."/>
            <person name="Reddy T.B.K."/>
            <person name="Daum C."/>
            <person name="Copeland A."/>
            <person name="Chen I.A."/>
            <person name="Ivanova N.N."/>
            <person name="Kyrpides N.C."/>
            <person name="Shapiro N."/>
            <person name="Eloe-Fadrosh E.A."/>
            <person name="Pietrasiak N."/>
        </authorList>
    </citation>
    <scope>NUCLEOTIDE SEQUENCE</scope>
    <source>
        <strain evidence="3">JT2-VF2</strain>
    </source>
</reference>
<dbReference type="InterPro" id="IPR010328">
    <property type="entry name" value="DUF928"/>
</dbReference>
<evidence type="ECO:0000256" key="1">
    <source>
        <dbReference type="SAM" id="MobiDB-lite"/>
    </source>
</evidence>
<reference evidence="3" key="1">
    <citation type="submission" date="2021-05" db="EMBL/GenBank/DDBJ databases">
        <authorList>
            <person name="Pietrasiak N."/>
            <person name="Ward R."/>
            <person name="Stajich J.E."/>
            <person name="Kurbessoian T."/>
        </authorList>
    </citation>
    <scope>NUCLEOTIDE SEQUENCE</scope>
    <source>
        <strain evidence="3">JT2-VF2</strain>
    </source>
</reference>
<comment type="caution">
    <text evidence="3">The sequence shown here is derived from an EMBL/GenBank/DDBJ whole genome shotgun (WGS) entry which is preliminary data.</text>
</comment>
<evidence type="ECO:0000313" key="3">
    <source>
        <dbReference type="EMBL" id="MBW4561826.1"/>
    </source>
</evidence>
<evidence type="ECO:0000256" key="2">
    <source>
        <dbReference type="SAM" id="SignalP"/>
    </source>
</evidence>
<evidence type="ECO:0000313" key="4">
    <source>
        <dbReference type="Proteomes" id="UP000715781"/>
    </source>
</evidence>
<dbReference type="AlphaFoldDB" id="A0A951UG64"/>
<accession>A0A951UG64</accession>
<protein>
    <submittedName>
        <fullName evidence="3">DUF928 domain-containing protein</fullName>
    </submittedName>
</protein>
<feature type="region of interest" description="Disordered" evidence="1">
    <location>
        <begin position="50"/>
        <end position="93"/>
    </location>
</feature>
<keyword evidence="2" id="KW-0732">Signal</keyword>
<name>A0A951UG64_9NOST</name>
<dbReference type="EMBL" id="JAHHHN010000006">
    <property type="protein sequence ID" value="MBW4561826.1"/>
    <property type="molecule type" value="Genomic_DNA"/>
</dbReference>
<sequence length="284" mass="31245">MKWIKQSLCFVAFSIPLSVELATIAGLPMRAQAQVDPASLSQPQQSWLISQGFKPPKRGETPASAGGASRQFTPPKRGLPPASAGGATRGSSSCVQKNQLLTPLMPKEKLGLTFSERPTFFWYVPQTTVKTAQFVIMAESNKNDVNDDVIYETTLTLPTKPGIMKISLPASAPPLKIGKRYHWYMTLICDEQNPSRNPNIEGWVERTQPEATLSKALAQADLRKRLALYAESGVWHEALSSYIELRCSEPNSLSLKADWTRFLQSVGLSQFAGEPILDCCTSSK</sequence>
<organism evidence="3 4">
    <name type="scientific">Mojavia pulchra JT2-VF2</name>
    <dbReference type="NCBI Taxonomy" id="287848"/>
    <lineage>
        <taxon>Bacteria</taxon>
        <taxon>Bacillati</taxon>
        <taxon>Cyanobacteriota</taxon>
        <taxon>Cyanophyceae</taxon>
        <taxon>Nostocales</taxon>
        <taxon>Nostocaceae</taxon>
    </lineage>
</organism>
<feature type="chain" id="PRO_5037419403" evidence="2">
    <location>
        <begin position="22"/>
        <end position="284"/>
    </location>
</feature>
<dbReference type="Pfam" id="PF06051">
    <property type="entry name" value="DUF928"/>
    <property type="match status" value="1"/>
</dbReference>